<dbReference type="RefSeq" id="WP_245793599.1">
    <property type="nucleotide sequence ID" value="NZ_FOSG01000008.1"/>
</dbReference>
<evidence type="ECO:0000313" key="1">
    <source>
        <dbReference type="EMBL" id="SFK69643.1"/>
    </source>
</evidence>
<proteinExistence type="predicted"/>
<dbReference type="Proteomes" id="UP000198928">
    <property type="component" value="Unassembled WGS sequence"/>
</dbReference>
<reference evidence="2" key="1">
    <citation type="submission" date="2016-10" db="EMBL/GenBank/DDBJ databases">
        <authorList>
            <person name="Varghese N."/>
            <person name="Submissions S."/>
        </authorList>
    </citation>
    <scope>NUCLEOTIDE SEQUENCE [LARGE SCALE GENOMIC DNA]</scope>
    <source>
        <strain evidence="2">PL19</strain>
    </source>
</reference>
<protein>
    <recommendedName>
        <fullName evidence="3">Lantibiotic dehydratase, C terminus</fullName>
    </recommendedName>
</protein>
<organism evidence="1 2">
    <name type="scientific">Streptomyces pini</name>
    <dbReference type="NCBI Taxonomy" id="1520580"/>
    <lineage>
        <taxon>Bacteria</taxon>
        <taxon>Bacillati</taxon>
        <taxon>Actinomycetota</taxon>
        <taxon>Actinomycetes</taxon>
        <taxon>Kitasatosporales</taxon>
        <taxon>Streptomycetaceae</taxon>
        <taxon>Streptomyces</taxon>
    </lineage>
</organism>
<keyword evidence="2" id="KW-1185">Reference proteome</keyword>
<dbReference type="AlphaFoldDB" id="A0A1I4BM57"/>
<evidence type="ECO:0008006" key="3">
    <source>
        <dbReference type="Google" id="ProtNLM"/>
    </source>
</evidence>
<sequence length="862" mass="93296">MSAAEGTGAPEFPEAAPAEPVWMLRVNPLRRSRLGDPHLAGLLGELTDAEQEVRAAADACSDALYELIAGTTGTDERGRLIALRRDIHNDRRPRAVPDPEPAAVARWRQARERRDGLRARVAETYPEAADRERTLLAGVLGDEDLRRSLALVAPEVAGSAERYRRAAAGGQIPSRVRKTERGLLQYVTRAMVRTSPLSRFTAVGLALPCEDGEDGEDRTTPGEVRFGGATAFVGLDRVMLDYVLGGLEPAREDLAPDTWVQLPPTSTVDPAGGRLYFLRRTDQGVRRLAAPLNGSIRPLVEATALGPRRASAVATDLAARTGRPHEEALRAVAKSVAAGILCVCRGPEDGGADFQGLLDPPDLAEPATAGVLAEIRTRLPALADSPPSERERDLDRLNSSLNRLSLAANRPARILVEEDYILPPARIATAAWRSRLDDLAAGVGLLSVFDRMHDVRALLSTAFTERFGAGAEVSLVEHAAELVGEVYRRGGDYDGTVAAGTGPADGSLDRLQDLRRSVAETLGAELDRAAERGEDLTLTATEAADLAAGLPDRFRQGHLAYGVLVQPWRDRLVFNDAYAGHGMLYGRFLGYDRALGGGALDHAARRLTAQYGADGARVAEDLGLHRLNVNAHVPVLADGLRPDDWLPLRLAHDPGTDTLTLRDAEGRDLRVLTLGAGHPELFPPPVRLASWLMSGGRLYEDLVGRRHTAAGRDDRRTHRCPRLSVGSAVFARRRWYGGRELADAVAAGPAEHDRLLALAAWRARHGVPEEVVLKTPFDDGYRQAANESGEDVRDHRRRQKPQYVDLAAALNVRVLPRLMERRSAGYVEEALPGVSDGEHAAEWVVEIGRAPGGPFQYGGKTE</sequence>
<dbReference type="EMBL" id="FOSG01000008">
    <property type="protein sequence ID" value="SFK69643.1"/>
    <property type="molecule type" value="Genomic_DNA"/>
</dbReference>
<gene>
    <name evidence="1" type="ORF">SAMN05192584_10849</name>
</gene>
<evidence type="ECO:0000313" key="2">
    <source>
        <dbReference type="Proteomes" id="UP000198928"/>
    </source>
</evidence>
<name>A0A1I4BM57_9ACTN</name>
<accession>A0A1I4BM57</accession>